<evidence type="ECO:0000313" key="2">
    <source>
        <dbReference type="EMBL" id="EGO02682.1"/>
    </source>
</evidence>
<organism evidence="3">
    <name type="scientific">Serpula lacrymans var. lacrymans (strain S7.3)</name>
    <name type="common">Dry rot fungus</name>
    <dbReference type="NCBI Taxonomy" id="936435"/>
    <lineage>
        <taxon>Eukaryota</taxon>
        <taxon>Fungi</taxon>
        <taxon>Dikarya</taxon>
        <taxon>Basidiomycota</taxon>
        <taxon>Agaricomycotina</taxon>
        <taxon>Agaricomycetes</taxon>
        <taxon>Agaricomycetidae</taxon>
        <taxon>Boletales</taxon>
        <taxon>Coniophorineae</taxon>
        <taxon>Serpulaceae</taxon>
        <taxon>Serpula</taxon>
    </lineage>
</organism>
<protein>
    <recommendedName>
        <fullName evidence="4">Integrase catalytic domain-containing protein</fullName>
    </recommendedName>
</protein>
<dbReference type="HOGENOM" id="CLU_826824_0_0_1"/>
<dbReference type="InParanoid" id="F8PM50"/>
<accession>F8PM50</accession>
<evidence type="ECO:0008006" key="4">
    <source>
        <dbReference type="Google" id="ProtNLM"/>
    </source>
</evidence>
<proteinExistence type="predicted"/>
<name>F8PM50_SERL3</name>
<feature type="region of interest" description="Disordered" evidence="1">
    <location>
        <begin position="218"/>
        <end position="254"/>
    </location>
</feature>
<dbReference type="EMBL" id="GL945476">
    <property type="protein sequence ID" value="EGO02682.1"/>
    <property type="molecule type" value="Genomic_DNA"/>
</dbReference>
<gene>
    <name evidence="2" type="ORF">SERLA73DRAFT_70169</name>
</gene>
<evidence type="ECO:0000256" key="1">
    <source>
        <dbReference type="SAM" id="MobiDB-lite"/>
    </source>
</evidence>
<dbReference type="Proteomes" id="UP000008063">
    <property type="component" value="Unassembled WGS sequence"/>
</dbReference>
<feature type="compositionally biased region" description="Basic and acidic residues" evidence="1">
    <location>
        <begin position="322"/>
        <end position="336"/>
    </location>
</feature>
<dbReference type="OrthoDB" id="2928884at2759"/>
<keyword evidence="3" id="KW-1185">Reference proteome</keyword>
<sequence length="336" mass="37126">MISHTSIHCTQSPHYTSTCLPPCSKSSVNAIDIGTVILQATVGKKDYNIALSNVLLVPNFTLAPVSVHKLSEVGLSTLFPAGSNTCEVQKKKELFLTASHKRGLYHIQAKPKINPESAFVAVDVNALHRRMGQIGMDCLQWMVTKGQLQEIDTFTGTPEFSADTPEQNGIAERMNQTLATLATTMHHDSKLPSIRTPYHHEDVPRAVGQYLRGDVPRAVGAPDQLRHPPQQSLQPRPEHCPYSERKPKVESQSVGGQLLNIQPADVEKVRIRLDSLSIGSASGRHTTPFKEIFNTFRIPKRAVMPAEVPGVSKSSRQTCPADKNRDYQRTLDEEQS</sequence>
<evidence type="ECO:0000313" key="3">
    <source>
        <dbReference type="Proteomes" id="UP000008063"/>
    </source>
</evidence>
<reference evidence="3" key="1">
    <citation type="journal article" date="2011" name="Science">
        <title>The plant cell wall-decomposing machinery underlies the functional diversity of forest fungi.</title>
        <authorList>
            <person name="Eastwood D.C."/>
            <person name="Floudas D."/>
            <person name="Binder M."/>
            <person name="Majcherczyk A."/>
            <person name="Schneider P."/>
            <person name="Aerts A."/>
            <person name="Asiegbu F.O."/>
            <person name="Baker S.E."/>
            <person name="Barry K."/>
            <person name="Bendiksby M."/>
            <person name="Blumentritt M."/>
            <person name="Coutinho P.M."/>
            <person name="Cullen D."/>
            <person name="de Vries R.P."/>
            <person name="Gathman A."/>
            <person name="Goodell B."/>
            <person name="Henrissat B."/>
            <person name="Ihrmark K."/>
            <person name="Kauserud H."/>
            <person name="Kohler A."/>
            <person name="LaButti K."/>
            <person name="Lapidus A."/>
            <person name="Lavin J.L."/>
            <person name="Lee Y.-H."/>
            <person name="Lindquist E."/>
            <person name="Lilly W."/>
            <person name="Lucas S."/>
            <person name="Morin E."/>
            <person name="Murat C."/>
            <person name="Oguiza J.A."/>
            <person name="Park J."/>
            <person name="Pisabarro A.G."/>
            <person name="Riley R."/>
            <person name="Rosling A."/>
            <person name="Salamov A."/>
            <person name="Schmidt O."/>
            <person name="Schmutz J."/>
            <person name="Skrede I."/>
            <person name="Stenlid J."/>
            <person name="Wiebenga A."/>
            <person name="Xie X."/>
            <person name="Kuees U."/>
            <person name="Hibbett D.S."/>
            <person name="Hoffmeister D."/>
            <person name="Hoegberg N."/>
            <person name="Martin F."/>
            <person name="Grigoriev I.V."/>
            <person name="Watkinson S.C."/>
        </authorList>
    </citation>
    <scope>NUCLEOTIDE SEQUENCE [LARGE SCALE GENOMIC DNA]</scope>
    <source>
        <strain evidence="3">strain S7.3</strain>
    </source>
</reference>
<feature type="compositionally biased region" description="Basic and acidic residues" evidence="1">
    <location>
        <begin position="236"/>
        <end position="249"/>
    </location>
</feature>
<feature type="region of interest" description="Disordered" evidence="1">
    <location>
        <begin position="305"/>
        <end position="336"/>
    </location>
</feature>
<dbReference type="AlphaFoldDB" id="F8PM50"/>